<name>A0ACB9AKZ0_CICIN</name>
<reference evidence="2" key="1">
    <citation type="journal article" date="2022" name="Mol. Ecol. Resour.">
        <title>The genomes of chicory, endive, great burdock and yacon provide insights into Asteraceae palaeo-polyploidization history and plant inulin production.</title>
        <authorList>
            <person name="Fan W."/>
            <person name="Wang S."/>
            <person name="Wang H."/>
            <person name="Wang A."/>
            <person name="Jiang F."/>
            <person name="Liu H."/>
            <person name="Zhao H."/>
            <person name="Xu D."/>
            <person name="Zhang Y."/>
        </authorList>
    </citation>
    <scope>NUCLEOTIDE SEQUENCE [LARGE SCALE GENOMIC DNA]</scope>
    <source>
        <strain evidence="2">cv. Punajuju</strain>
    </source>
</reference>
<organism evidence="1 2">
    <name type="scientific">Cichorium intybus</name>
    <name type="common">Chicory</name>
    <dbReference type="NCBI Taxonomy" id="13427"/>
    <lineage>
        <taxon>Eukaryota</taxon>
        <taxon>Viridiplantae</taxon>
        <taxon>Streptophyta</taxon>
        <taxon>Embryophyta</taxon>
        <taxon>Tracheophyta</taxon>
        <taxon>Spermatophyta</taxon>
        <taxon>Magnoliopsida</taxon>
        <taxon>eudicotyledons</taxon>
        <taxon>Gunneridae</taxon>
        <taxon>Pentapetalae</taxon>
        <taxon>asterids</taxon>
        <taxon>campanulids</taxon>
        <taxon>Asterales</taxon>
        <taxon>Asteraceae</taxon>
        <taxon>Cichorioideae</taxon>
        <taxon>Cichorieae</taxon>
        <taxon>Cichoriinae</taxon>
        <taxon>Cichorium</taxon>
    </lineage>
</organism>
<accession>A0ACB9AKZ0</accession>
<evidence type="ECO:0000313" key="2">
    <source>
        <dbReference type="Proteomes" id="UP001055811"/>
    </source>
</evidence>
<protein>
    <submittedName>
        <fullName evidence="1">Uncharacterized protein</fullName>
    </submittedName>
</protein>
<dbReference type="Proteomes" id="UP001055811">
    <property type="component" value="Linkage Group LG07"/>
</dbReference>
<proteinExistence type="predicted"/>
<gene>
    <name evidence="1" type="ORF">L2E82_40682</name>
</gene>
<evidence type="ECO:0000313" key="1">
    <source>
        <dbReference type="EMBL" id="KAI3710887.1"/>
    </source>
</evidence>
<sequence length="173" mass="19797">MTEGQGVKQSVLAGVIGEEGSVGDGDSCPTRKELRHGRGWNLFARCEDEGRRRRLGLWHVDSYFPQMGYPKRVLSVGLHFVVYLSSMKYTDRFPNTYLLVGCCNDEVTHSLKGKTVMTDLERYESLRHCKEKEKREKGQGIRPYAVCYLRASPNFFFPLCSAACIIWLYTPNM</sequence>
<keyword evidence="2" id="KW-1185">Reference proteome</keyword>
<reference evidence="1 2" key="2">
    <citation type="journal article" date="2022" name="Mol. Ecol. Resour.">
        <title>The genomes of chicory, endive, great burdock and yacon provide insights into Asteraceae paleo-polyploidization history and plant inulin production.</title>
        <authorList>
            <person name="Fan W."/>
            <person name="Wang S."/>
            <person name="Wang H."/>
            <person name="Wang A."/>
            <person name="Jiang F."/>
            <person name="Liu H."/>
            <person name="Zhao H."/>
            <person name="Xu D."/>
            <person name="Zhang Y."/>
        </authorList>
    </citation>
    <scope>NUCLEOTIDE SEQUENCE [LARGE SCALE GENOMIC DNA]</scope>
    <source>
        <strain evidence="2">cv. Punajuju</strain>
        <tissue evidence="1">Leaves</tissue>
    </source>
</reference>
<comment type="caution">
    <text evidence="1">The sequence shown here is derived from an EMBL/GenBank/DDBJ whole genome shotgun (WGS) entry which is preliminary data.</text>
</comment>
<dbReference type="EMBL" id="CM042015">
    <property type="protein sequence ID" value="KAI3710887.1"/>
    <property type="molecule type" value="Genomic_DNA"/>
</dbReference>